<evidence type="ECO:0000313" key="3">
    <source>
        <dbReference type="EMBL" id="PQO30723.1"/>
    </source>
</evidence>
<feature type="compositionally biased region" description="Basic and acidic residues" evidence="1">
    <location>
        <begin position="295"/>
        <end position="309"/>
    </location>
</feature>
<dbReference type="EMBL" id="PUIA01000038">
    <property type="protein sequence ID" value="PQO30723.1"/>
    <property type="molecule type" value="Genomic_DNA"/>
</dbReference>
<feature type="transmembrane region" description="Helical" evidence="2">
    <location>
        <begin position="58"/>
        <end position="81"/>
    </location>
</feature>
<sequence>MDGRSSGRRALIASKSDLKTTLVSEILPLPARSRFRKGSVVSSAPSFLQRNEFLLRRLHSLTGLIPIGAYMVVHLSVNASVFGSPRLFQRLVFHIHSLGPLLPLVEWALIFLPIIFHAVYGLIITKDGNPNTQSYPYNSNFRYTMQRATGLIAFLFIAWHVFHMHGWIHAEFWVNNIAHPLFGAQFSPYNAASSGAEAMQASIIVPILYAIGVLAATFHFTNGLFTFGITWGLWISAKAQEKAKMAANVLFVLLAVVGMTSIVGLYSMSQEKIAEVRVEEDKAYELLVETGDVMPSDHKHSKESKYYHAEEDDAAQAESKR</sequence>
<dbReference type="InterPro" id="IPR034804">
    <property type="entry name" value="SQR/QFR_C/D"/>
</dbReference>
<keyword evidence="2" id="KW-1133">Transmembrane helix</keyword>
<gene>
    <name evidence="3" type="ORF">C5Y96_14780</name>
</gene>
<dbReference type="OrthoDB" id="9789209at2"/>
<dbReference type="Gene3D" id="1.20.1300.10">
    <property type="entry name" value="Fumarate reductase/succinate dehydrogenase, transmembrane subunit"/>
    <property type="match status" value="1"/>
</dbReference>
<keyword evidence="2" id="KW-0472">Membrane</keyword>
<dbReference type="Proteomes" id="UP000240009">
    <property type="component" value="Unassembled WGS sequence"/>
</dbReference>
<organism evidence="3 4">
    <name type="scientific">Blastopirellula marina</name>
    <dbReference type="NCBI Taxonomy" id="124"/>
    <lineage>
        <taxon>Bacteria</taxon>
        <taxon>Pseudomonadati</taxon>
        <taxon>Planctomycetota</taxon>
        <taxon>Planctomycetia</taxon>
        <taxon>Pirellulales</taxon>
        <taxon>Pirellulaceae</taxon>
        <taxon>Blastopirellula</taxon>
    </lineage>
</organism>
<dbReference type="CDD" id="cd03497">
    <property type="entry name" value="SQR_TypeB_1_TM"/>
    <property type="match status" value="1"/>
</dbReference>
<feature type="region of interest" description="Disordered" evidence="1">
    <location>
        <begin position="294"/>
        <end position="321"/>
    </location>
</feature>
<keyword evidence="2" id="KW-0812">Transmembrane</keyword>
<dbReference type="AlphaFoldDB" id="A0A2S8FEX3"/>
<feature type="transmembrane region" description="Helical" evidence="2">
    <location>
        <begin position="246"/>
        <end position="268"/>
    </location>
</feature>
<evidence type="ECO:0000256" key="1">
    <source>
        <dbReference type="SAM" id="MobiDB-lite"/>
    </source>
</evidence>
<evidence type="ECO:0000313" key="4">
    <source>
        <dbReference type="Proteomes" id="UP000240009"/>
    </source>
</evidence>
<reference evidence="3 4" key="1">
    <citation type="submission" date="2018-02" db="EMBL/GenBank/DDBJ databases">
        <title>Comparative genomes isolates from brazilian mangrove.</title>
        <authorList>
            <person name="Araujo J.E."/>
            <person name="Taketani R.G."/>
            <person name="Silva M.C.P."/>
            <person name="Loureco M.V."/>
            <person name="Andreote F.D."/>
        </authorList>
    </citation>
    <scope>NUCLEOTIDE SEQUENCE [LARGE SCALE GENOMIC DNA]</scope>
    <source>
        <strain evidence="3 4">HEX-2 MGV</strain>
    </source>
</reference>
<protein>
    <submittedName>
        <fullName evidence="3">Succinate dehydrogenase</fullName>
    </submittedName>
</protein>
<dbReference type="GO" id="GO:0016020">
    <property type="term" value="C:membrane"/>
    <property type="evidence" value="ECO:0007669"/>
    <property type="project" value="InterPro"/>
</dbReference>
<feature type="transmembrane region" description="Helical" evidence="2">
    <location>
        <begin position="144"/>
        <end position="162"/>
    </location>
</feature>
<dbReference type="SUPFAM" id="SSF81343">
    <property type="entry name" value="Fumarate reductase respiratory complex transmembrane subunits"/>
    <property type="match status" value="1"/>
</dbReference>
<comment type="caution">
    <text evidence="3">The sequence shown here is derived from an EMBL/GenBank/DDBJ whole genome shotgun (WGS) entry which is preliminary data.</text>
</comment>
<name>A0A2S8FEX3_9BACT</name>
<dbReference type="InterPro" id="IPR016002">
    <property type="entry name" value="Succ_DH_cyt_b558_Firmicute"/>
</dbReference>
<accession>A0A2S8FEX3</accession>
<proteinExistence type="predicted"/>
<evidence type="ECO:0000256" key="2">
    <source>
        <dbReference type="SAM" id="Phobius"/>
    </source>
</evidence>
<feature type="transmembrane region" description="Helical" evidence="2">
    <location>
        <begin position="207"/>
        <end position="234"/>
    </location>
</feature>
<feature type="transmembrane region" description="Helical" evidence="2">
    <location>
        <begin position="101"/>
        <end position="123"/>
    </location>
</feature>